<dbReference type="OrthoDB" id="9786161at2"/>
<dbReference type="PANTHER" id="PTHR30373:SF8">
    <property type="entry name" value="BLL7265 PROTEIN"/>
    <property type="match status" value="1"/>
</dbReference>
<dbReference type="PANTHER" id="PTHR30373">
    <property type="entry name" value="UPF0603 PROTEIN YGCG"/>
    <property type="match status" value="1"/>
</dbReference>
<reference evidence="2 3" key="1">
    <citation type="submission" date="2018-06" db="EMBL/GenBank/DDBJ databases">
        <title>Flavobacterium tibetense sp. nov., isolated from a wetland YonghuCo on Tibetan Plateau.</title>
        <authorList>
            <person name="Xing P."/>
            <person name="Phurbu D."/>
            <person name="Lu H."/>
        </authorList>
    </citation>
    <scope>NUCLEOTIDE SEQUENCE [LARGE SCALE GENOMIC DNA]</scope>
    <source>
        <strain evidence="2 3">YH5</strain>
    </source>
</reference>
<feature type="domain" description="TPM" evidence="1">
    <location>
        <begin position="4"/>
        <end position="121"/>
    </location>
</feature>
<comment type="caution">
    <text evidence="2">The sequence shown here is derived from an EMBL/GenBank/DDBJ whole genome shotgun (WGS) entry which is preliminary data.</text>
</comment>
<dbReference type="InterPro" id="IPR007621">
    <property type="entry name" value="TPM_dom"/>
</dbReference>
<dbReference type="RefSeq" id="WP_113987921.1">
    <property type="nucleotide sequence ID" value="NZ_QLST01000002.1"/>
</dbReference>
<evidence type="ECO:0000313" key="2">
    <source>
        <dbReference type="EMBL" id="RBA29438.1"/>
    </source>
</evidence>
<keyword evidence="3" id="KW-1185">Reference proteome</keyword>
<evidence type="ECO:0000259" key="1">
    <source>
        <dbReference type="Pfam" id="PF04536"/>
    </source>
</evidence>
<sequence length="147" mass="16852">MSQAEDFLTPEEEQEIVRAITEAESNTSGEIRVHLEEHTEKPPFERAKEVFFTLNMHETEQRNGVLFYVGVADHSFVILGDEGINKVVEADFWECTKDVVISNFKNKAYKKGLVEGILRAGERLQTYFPFQHDDTNELSNEISKGKL</sequence>
<dbReference type="Proteomes" id="UP000253319">
    <property type="component" value="Unassembled WGS sequence"/>
</dbReference>
<gene>
    <name evidence="2" type="ORF">DPN68_01980</name>
</gene>
<dbReference type="Gene3D" id="3.10.310.50">
    <property type="match status" value="1"/>
</dbReference>
<dbReference type="EMBL" id="QLST01000002">
    <property type="protein sequence ID" value="RBA29438.1"/>
    <property type="molecule type" value="Genomic_DNA"/>
</dbReference>
<dbReference type="AlphaFoldDB" id="A0A365P4B4"/>
<dbReference type="Pfam" id="PF04536">
    <property type="entry name" value="TPM_phosphatase"/>
    <property type="match status" value="1"/>
</dbReference>
<protein>
    <submittedName>
        <fullName evidence="2">TPM domain-containing protein</fullName>
    </submittedName>
</protein>
<evidence type="ECO:0000313" key="3">
    <source>
        <dbReference type="Proteomes" id="UP000253319"/>
    </source>
</evidence>
<proteinExistence type="predicted"/>
<organism evidence="2 3">
    <name type="scientific">Flavobacterium tibetense</name>
    <dbReference type="NCBI Taxonomy" id="2233533"/>
    <lineage>
        <taxon>Bacteria</taxon>
        <taxon>Pseudomonadati</taxon>
        <taxon>Bacteroidota</taxon>
        <taxon>Flavobacteriia</taxon>
        <taxon>Flavobacteriales</taxon>
        <taxon>Flavobacteriaceae</taxon>
        <taxon>Flavobacterium</taxon>
    </lineage>
</organism>
<accession>A0A365P4B4</accession>
<name>A0A365P4B4_9FLAO</name>